<sequence length="110" mass="11498">MAVYLIAQVKVTDDAWIPDYAAKVHDIAAKHGGEYLSRSANITPLEGDAPDADVVALIEFPSVDAAQAFAADPEYAPFAKARQDGTVSSLFVVDDTDATGGIPYLPSGAT</sequence>
<organism evidence="2 3">
    <name type="scientific">Roseovarius aestuarii</name>
    <dbReference type="NCBI Taxonomy" id="475083"/>
    <lineage>
        <taxon>Bacteria</taxon>
        <taxon>Pseudomonadati</taxon>
        <taxon>Pseudomonadota</taxon>
        <taxon>Alphaproteobacteria</taxon>
        <taxon>Rhodobacterales</taxon>
        <taxon>Roseobacteraceae</taxon>
        <taxon>Roseovarius</taxon>
    </lineage>
</organism>
<dbReference type="RefSeq" id="WP_085798808.1">
    <property type="nucleotide sequence ID" value="NZ_FWXB01000002.1"/>
</dbReference>
<dbReference type="Pfam" id="PF07045">
    <property type="entry name" value="DUF1330"/>
    <property type="match status" value="1"/>
</dbReference>
<dbReference type="AlphaFoldDB" id="A0A1X7BNF9"/>
<dbReference type="PANTHER" id="PTHR41521:SF4">
    <property type="entry name" value="BLR0684 PROTEIN"/>
    <property type="match status" value="1"/>
</dbReference>
<accession>A0A1X7BNF9</accession>
<dbReference type="SUPFAM" id="SSF54909">
    <property type="entry name" value="Dimeric alpha+beta barrel"/>
    <property type="match status" value="1"/>
</dbReference>
<dbReference type="Proteomes" id="UP000193224">
    <property type="component" value="Unassembled WGS sequence"/>
</dbReference>
<name>A0A1X7BNF9_9RHOB</name>
<dbReference type="Gene3D" id="3.30.70.100">
    <property type="match status" value="1"/>
</dbReference>
<dbReference type="InterPro" id="IPR011008">
    <property type="entry name" value="Dimeric_a/b-barrel"/>
</dbReference>
<dbReference type="OrthoDB" id="9806380at2"/>
<evidence type="ECO:0000259" key="1">
    <source>
        <dbReference type="Pfam" id="PF07045"/>
    </source>
</evidence>
<proteinExistence type="predicted"/>
<gene>
    <name evidence="2" type="ORF">ROA7745_00627</name>
</gene>
<evidence type="ECO:0000313" key="3">
    <source>
        <dbReference type="Proteomes" id="UP000193224"/>
    </source>
</evidence>
<dbReference type="EMBL" id="FWXB01000002">
    <property type="protein sequence ID" value="SMC10819.1"/>
    <property type="molecule type" value="Genomic_DNA"/>
</dbReference>
<dbReference type="InterPro" id="IPR010753">
    <property type="entry name" value="DUF1330"/>
</dbReference>
<reference evidence="2 3" key="1">
    <citation type="submission" date="2017-03" db="EMBL/GenBank/DDBJ databases">
        <authorList>
            <person name="Afonso C.L."/>
            <person name="Miller P.J."/>
            <person name="Scott M.A."/>
            <person name="Spackman E."/>
            <person name="Goraichik I."/>
            <person name="Dimitrov K.M."/>
            <person name="Suarez D.L."/>
            <person name="Swayne D.E."/>
        </authorList>
    </citation>
    <scope>NUCLEOTIDE SEQUENCE [LARGE SCALE GENOMIC DNA]</scope>
    <source>
        <strain evidence="2 3">CECT 7745</strain>
    </source>
</reference>
<keyword evidence="3" id="KW-1185">Reference proteome</keyword>
<evidence type="ECO:0000313" key="2">
    <source>
        <dbReference type="EMBL" id="SMC10819.1"/>
    </source>
</evidence>
<dbReference type="PANTHER" id="PTHR41521">
    <property type="match status" value="1"/>
</dbReference>
<protein>
    <recommendedName>
        <fullName evidence="1">DUF1330 domain-containing protein</fullName>
    </recommendedName>
</protein>
<feature type="domain" description="DUF1330" evidence="1">
    <location>
        <begin position="3"/>
        <end position="94"/>
    </location>
</feature>